<feature type="site" description="Interaction with the intermediate capsid protein VP6" evidence="7">
    <location>
        <position position="869"/>
    </location>
</feature>
<feature type="region of interest" description="Hydrophobic" evidence="7">
    <location>
        <begin position="422"/>
        <end position="442"/>
    </location>
</feature>
<evidence type="ECO:0000256" key="1">
    <source>
        <dbReference type="ARBA" id="ARBA00022561"/>
    </source>
</evidence>
<feature type="site" description="Interaction with the intermediate capsid protein VP6" evidence="7">
    <location>
        <position position="867"/>
    </location>
</feature>
<feature type="region of interest" description="5-fold hub; involved in the encapsidation of VP1 and VP3" evidence="7">
    <location>
        <begin position="1"/>
        <end position="106"/>
    </location>
</feature>
<accession>F5C5U8</accession>
<comment type="function">
    <text evidence="7 8">Inner capsid protein that self-assembles to form an icosahedral capsid with a T=2 symmetry, which consists of 120 copies of VP2, with channels at each of its five-fold vertices. This capsid constitutes the innermost concentric layer of the viral mature particle. It encapsidates the polymerase VP1, the capping enzyme VP3 and the genomic dsRNA, thereby defining the core. The innermost VP2 capsid and the intermediate VP6 capsid remain intact following cell entry to protect the dsRNA from degradation and to prevent unfavorable antiviral responses in the host cell during all the replication cycle of the virus. Nascent transcripts are transcribed within the structural confines of this double-layered particle (DLP) and are extruded through the channels formed by VP2 N-termini. VP2 is required for the replicase activity of VP1 polymerase. Probably recruits a copy of a VP1-VP3 complex, potentially along with a segment of plus-strand RNA, as a decamer of VP2 assembles. May activate the autoinhibited VP1/RNA complex to coordinate packaging and genome replication.</text>
</comment>
<evidence type="ECO:0000256" key="9">
    <source>
        <dbReference type="SAM" id="MobiDB-lite"/>
    </source>
</evidence>
<keyword evidence="7" id="KW-0832">Ubl conjugation</keyword>
<feature type="region of interest" description="Disordered" evidence="9">
    <location>
        <begin position="1"/>
        <end position="65"/>
    </location>
</feature>
<feature type="site" description="Interaction with the intermediate capsid protein VP6" evidence="7">
    <location>
        <position position="254"/>
    </location>
</feature>
<comment type="subunit">
    <text evidence="7 8">Homodecamer; each decamer is made up of two conformers of VP2, called VP2A and VP2B. Interacts with a VP1-VP3 complex. Interacts with the intermediate capsid protein VP6. Interacts with NSP5. Interacts (via N-terminus) with NSP2.</text>
</comment>
<keyword evidence="5 7" id="KW-0694">RNA-binding</keyword>
<dbReference type="HAMAP" id="MF_04127">
    <property type="entry name" value="Rota_VP2_A"/>
    <property type="match status" value="1"/>
</dbReference>
<feature type="site" description="Interaction with the intermediate capsid protein VP6" evidence="7">
    <location>
        <position position="250"/>
    </location>
</feature>
<keyword evidence="6 7" id="KW-1153">Inner capsid protein</keyword>
<comment type="caution">
    <text evidence="7">Lacks conserved residue(s) required for the propagation of feature annotation.</text>
</comment>
<reference evidence="10 11" key="1">
    <citation type="journal article" date="2012" name="J. Virol.">
        <title>Diversity and relationships of cocirculating modern human rotaviruses revealed using large-scale comparative genomics.</title>
        <authorList>
            <person name="McDonald S.M."/>
            <person name="McKell A.O."/>
            <person name="Rippinger C.M."/>
            <person name="McAllen J.K."/>
            <person name="Akopov A."/>
            <person name="Kirkness E.F."/>
            <person name="Payne D.C."/>
            <person name="Edwards K.M."/>
            <person name="Chappell J.D."/>
            <person name="Patton J.T."/>
        </authorList>
    </citation>
    <scope>NUCLEOTIDE SEQUENCE [LARGE SCALE GENOMIC DNA]</scope>
</reference>
<feature type="compositionally biased region" description="Low complexity" evidence="9">
    <location>
        <begin position="44"/>
        <end position="55"/>
    </location>
</feature>
<dbReference type="EMBL" id="JF490620">
    <property type="protein sequence ID" value="AEB79631.1"/>
    <property type="molecule type" value="Genomic_RNA"/>
</dbReference>
<comment type="subcellular location">
    <subcellularLocation>
        <location evidence="7">Virion</location>
    </subcellularLocation>
    <text evidence="7">Inner capsid protein. Also found in spherical cytoplasmic structures, called virus factories, that appear early after infection and are the site of viral replication and packaging.</text>
</comment>
<evidence type="ECO:0000256" key="7">
    <source>
        <dbReference type="HAMAP-Rule" id="MF_04127"/>
    </source>
</evidence>
<dbReference type="Proteomes" id="UP000167199">
    <property type="component" value="Genome"/>
</dbReference>
<comment type="similarity">
    <text evidence="7 8">Belongs to the rotavirus VP2 family.</text>
</comment>
<evidence type="ECO:0000313" key="11">
    <source>
        <dbReference type="Proteomes" id="UP000167199"/>
    </source>
</evidence>
<evidence type="ECO:0000256" key="4">
    <source>
        <dbReference type="ARBA" id="ARBA00022844"/>
    </source>
</evidence>
<sequence length="908" mass="106068">MAYRKRGTKREDLPQQNERLQEKEIENNIDVIMENKNKNKNINKNKNTNNNNNKNNNRKQQLSDKVLSQKEEIITDVQDDIKIADEVKKSSKEESKQLLEILKTKEDHQKEVQYEILQKTIPTFEPKESILKKLEDIRPEQAKKQMKLFRIFEPRQLPIYRANGEKELRNRWYWKLKKDTLPDGDYDVREYFLNLYDQILIEMPDYLLLKDMAVENKNSRDAGKVVDSETASICDAIFQDEETEGVIRRFIADMRQQVQADRNIVNYPSILHPIDHAFNEYFLNHQLVEPLNNDIIFNYIPERIRNDVNYILNMDMNLPSTARYIRPNLLQDRLNLHDNFESLWDTITTSNYILARSVVPDLKEKELVSTEAQIQKMSQDLQLEALTIQSETQFLAGINSQAANDCFKTLIAAMLSQRTMSLDFVTTNYMSLISGMWLLTVIPNDMFLRESLVACELAIINTIVYPAFGMQRMHYRNGDPQTPFQIAEQQIQNFQVANWLHFINNNRFRQVVIDGVLNQTLNDNIRNGQVINQLMEALMQLSRQQFPTMPVDYKRSIQRGILLLSNRLGQLVDLTRLLSYNYETLMACITMNMQHVQTLTTERLQLTSVTSLCMLIGNTTVIPNPQTLFHYYNVNVNFHSNYNERINDAVAIITAANRLNLYQKKMKSIVEDFLKRLQIFDVPRVPDDQMYRLRDRLRLLPVERRRLDIFNLILMNMEQIERASDKIAQGVIIAYRDMQLERDEMYGFVNIARNLDGYQQINLEELMRTGDYGQITNMLLNNQPVALVGALPFVTDSSVISLIAKLDATVFAQIVKLRKVDTLKPILYRINSDSNDFYLVANYDWIPTSTTKVYKQVPQPFDFRASMHMLTSNLTFTVYSDLLSFVSADTVEPINAIAFDNMRIMNEL</sequence>
<evidence type="ECO:0000256" key="8">
    <source>
        <dbReference type="RuleBase" id="RU363125"/>
    </source>
</evidence>
<keyword evidence="3 7" id="KW-0677">Repeat</keyword>
<dbReference type="GO" id="GO:0003723">
    <property type="term" value="F:RNA binding"/>
    <property type="evidence" value="ECO:0007669"/>
    <property type="project" value="UniProtKB-UniRule"/>
</dbReference>
<feature type="region of interest" description="Hydrophobic" evidence="7">
    <location>
        <begin position="450"/>
        <end position="470"/>
    </location>
</feature>
<keyword evidence="1 7" id="KW-0167">Capsid protein</keyword>
<evidence type="ECO:0000256" key="5">
    <source>
        <dbReference type="ARBA" id="ARBA00022884"/>
    </source>
</evidence>
<dbReference type="HAMAP" id="MF_04123">
    <property type="entry name" value="Rota_VP2"/>
    <property type="match status" value="1"/>
</dbReference>
<evidence type="ECO:0000256" key="6">
    <source>
        <dbReference type="ARBA" id="ARBA00022996"/>
    </source>
</evidence>
<evidence type="ECO:0000256" key="2">
    <source>
        <dbReference type="ARBA" id="ARBA00022611"/>
    </source>
</evidence>
<comment type="PTM">
    <text evidence="7">Sumoylated with SUMO1 and SUMO2. Sumoylation of viral proteins seems to have a positive role on viral replication.</text>
</comment>
<name>F5C5U8_9REOV</name>
<dbReference type="GO" id="GO:0019013">
    <property type="term" value="C:viral nucleocapsid"/>
    <property type="evidence" value="ECO:0007669"/>
    <property type="project" value="UniProtKB-UniRule"/>
</dbReference>
<feature type="compositionally biased region" description="Basic and acidic residues" evidence="9">
    <location>
        <begin position="9"/>
        <end position="26"/>
    </location>
</feature>
<dbReference type="Pfam" id="PF05087">
    <property type="entry name" value="Rota_VP2"/>
    <property type="match status" value="1"/>
</dbReference>
<evidence type="ECO:0000256" key="3">
    <source>
        <dbReference type="ARBA" id="ARBA00022737"/>
    </source>
</evidence>
<gene>
    <name evidence="10" type="primary">VP2</name>
</gene>
<protein>
    <recommendedName>
        <fullName evidence="7 8">Inner capsid protein VP2</fullName>
    </recommendedName>
</protein>
<dbReference type="GO" id="GO:0039616">
    <property type="term" value="C:T=2 icosahedral viral capsid"/>
    <property type="evidence" value="ECO:0007669"/>
    <property type="project" value="UniProtKB-UniRule"/>
</dbReference>
<proteinExistence type="inferred from homology"/>
<comment type="domain">
    <text evidence="7">The N-terminus binds RNA. It is necessary for encapsidation of VP1 and VP3. The N-termini of 10 VP2 molecules form a cylindrical hub underneath each 5-fold axis of the inner capsid.</text>
</comment>
<keyword evidence="2 7" id="KW-1141">T=2 icosahedral capsid protein</keyword>
<dbReference type="InterPro" id="IPR007779">
    <property type="entry name" value="Rotavirus_VP2"/>
</dbReference>
<organism evidence="10 11">
    <name type="scientific">Rotavirus A human/Vanderbilt/VU05-06-17/2005/G1P[8]</name>
    <dbReference type="NCBI Taxonomy" id="1004840"/>
    <lineage>
        <taxon>Viruses</taxon>
        <taxon>Riboviria</taxon>
        <taxon>Orthornavirae</taxon>
        <taxon>Duplornaviricota</taxon>
        <taxon>Resentoviricetes</taxon>
        <taxon>Reovirales</taxon>
        <taxon>Sedoreoviridae</taxon>
        <taxon>Rotavirus</taxon>
        <taxon>Rotavirus alphagastroenteritidis</taxon>
        <taxon>Rotavirus A</taxon>
    </lineage>
</organism>
<dbReference type="GO" id="GO:0039625">
    <property type="term" value="C:viral inner capsid"/>
    <property type="evidence" value="ECO:0007669"/>
    <property type="project" value="UniProtKB-UniRule"/>
</dbReference>
<evidence type="ECO:0000313" key="10">
    <source>
        <dbReference type="EMBL" id="AEB79631.1"/>
    </source>
</evidence>
<keyword evidence="4 7" id="KW-0946">Virion</keyword>